<keyword evidence="1" id="KW-0175">Coiled coil</keyword>
<dbReference type="InterPro" id="IPR037689">
    <property type="entry name" value="BAG2"/>
</dbReference>
<comment type="caution">
    <text evidence="2">The sequence shown here is derived from an EMBL/GenBank/DDBJ whole genome shotgun (WGS) entry which is preliminary data.</text>
</comment>
<name>A0A8S4RYQ3_9NEOP</name>
<dbReference type="GO" id="GO:0000774">
    <property type="term" value="F:adenyl-nucleotide exchange factor activity"/>
    <property type="evidence" value="ECO:0007669"/>
    <property type="project" value="InterPro"/>
</dbReference>
<dbReference type="EMBL" id="CAKXAJ010025635">
    <property type="protein sequence ID" value="CAH2242259.1"/>
    <property type="molecule type" value="Genomic_DNA"/>
</dbReference>
<sequence length="255" mass="29545">MLAAPDPDRAQKMEVDVYTIPECSRLPLIDETSALGTTAPKDRLISVLDQVEMRVERLRRDTVRIEEERDSLLSTLDSVKHSELLAEISEYHDRYELSYNFCRPLLGCLELLSGRWRELCYDSRDLRYKIRNEEIRRITRVTNIAQLVAKLKWQWAGNIALRTDRRWGLKVLDWRPVNLLIDQLVVSVHEDTVIAHSRCQTYMNACTSQPDSSSGTDRNFETAILGCTLDDQKRIKKRLQGLLDYIAKMNVTTCS</sequence>
<evidence type="ECO:0000313" key="2">
    <source>
        <dbReference type="EMBL" id="CAH2242259.1"/>
    </source>
</evidence>
<accession>A0A8S4RYQ3</accession>
<dbReference type="PANTHER" id="PTHR12334">
    <property type="entry name" value="BAG FAMILY MOLECULAR CHAPERONE REGULATOR 2"/>
    <property type="match status" value="1"/>
</dbReference>
<dbReference type="Proteomes" id="UP000838756">
    <property type="component" value="Unassembled WGS sequence"/>
</dbReference>
<feature type="coiled-coil region" evidence="1">
    <location>
        <begin position="41"/>
        <end position="75"/>
    </location>
</feature>
<dbReference type="GO" id="GO:0050821">
    <property type="term" value="P:protein stabilization"/>
    <property type="evidence" value="ECO:0007669"/>
    <property type="project" value="TreeGrafter"/>
</dbReference>
<dbReference type="PANTHER" id="PTHR12334:SF6">
    <property type="entry name" value="BAG FAMILY MOLECULAR CHAPERONE REGULATOR 2"/>
    <property type="match status" value="1"/>
</dbReference>
<evidence type="ECO:0000313" key="3">
    <source>
        <dbReference type="Proteomes" id="UP000838756"/>
    </source>
</evidence>
<proteinExistence type="predicted"/>
<evidence type="ECO:0000256" key="1">
    <source>
        <dbReference type="SAM" id="Coils"/>
    </source>
</evidence>
<dbReference type="OrthoDB" id="6284251at2759"/>
<dbReference type="AlphaFoldDB" id="A0A8S4RYQ3"/>
<organism evidence="2 3">
    <name type="scientific">Pararge aegeria aegeria</name>
    <dbReference type="NCBI Taxonomy" id="348720"/>
    <lineage>
        <taxon>Eukaryota</taxon>
        <taxon>Metazoa</taxon>
        <taxon>Ecdysozoa</taxon>
        <taxon>Arthropoda</taxon>
        <taxon>Hexapoda</taxon>
        <taxon>Insecta</taxon>
        <taxon>Pterygota</taxon>
        <taxon>Neoptera</taxon>
        <taxon>Endopterygota</taxon>
        <taxon>Lepidoptera</taxon>
        <taxon>Glossata</taxon>
        <taxon>Ditrysia</taxon>
        <taxon>Papilionoidea</taxon>
        <taxon>Nymphalidae</taxon>
        <taxon>Satyrinae</taxon>
        <taxon>Satyrini</taxon>
        <taxon>Parargina</taxon>
        <taxon>Pararge</taxon>
    </lineage>
</organism>
<keyword evidence="3" id="KW-1185">Reference proteome</keyword>
<gene>
    <name evidence="2" type="primary">jg25192</name>
    <name evidence="2" type="ORF">PAEG_LOCUS18606</name>
</gene>
<dbReference type="Gene3D" id="1.20.58.890">
    <property type="match status" value="1"/>
</dbReference>
<reference evidence="2" key="1">
    <citation type="submission" date="2022-03" db="EMBL/GenBank/DDBJ databases">
        <authorList>
            <person name="Lindestad O."/>
        </authorList>
    </citation>
    <scope>NUCLEOTIDE SEQUENCE</scope>
</reference>
<dbReference type="GO" id="GO:0051087">
    <property type="term" value="F:protein-folding chaperone binding"/>
    <property type="evidence" value="ECO:0007669"/>
    <property type="project" value="InterPro"/>
</dbReference>
<protein>
    <submittedName>
        <fullName evidence="2">Jg25192 protein</fullName>
    </submittedName>
</protein>